<dbReference type="SUPFAM" id="SSF54427">
    <property type="entry name" value="NTF2-like"/>
    <property type="match status" value="1"/>
</dbReference>
<sequence>MSQSNLDIIQGVYAAFSRGDIPAVLGAMSPDIRWNEAENNLPLADGNPYVGPQAVLEGVFMRLGDKFDGFSVVPERFVADGDCVVMAGRYSATAKATGLPLNPQVVHVWTLEDGKVASFQQHADTLGMAVATGRVALPASG</sequence>
<proteinExistence type="predicted"/>
<dbReference type="RefSeq" id="WP_345293718.1">
    <property type="nucleotide sequence ID" value="NZ_BAABJY010000001.1"/>
</dbReference>
<feature type="domain" description="SnoaL-like" evidence="1">
    <location>
        <begin position="10"/>
        <end position="118"/>
    </location>
</feature>
<evidence type="ECO:0000313" key="3">
    <source>
        <dbReference type="Proteomes" id="UP001501323"/>
    </source>
</evidence>
<organism evidence="2 3">
    <name type="scientific">Luteimonas vadosa</name>
    <dbReference type="NCBI Taxonomy" id="1165507"/>
    <lineage>
        <taxon>Bacteria</taxon>
        <taxon>Pseudomonadati</taxon>
        <taxon>Pseudomonadota</taxon>
        <taxon>Gammaproteobacteria</taxon>
        <taxon>Lysobacterales</taxon>
        <taxon>Lysobacteraceae</taxon>
        <taxon>Luteimonas</taxon>
    </lineage>
</organism>
<dbReference type="PANTHER" id="PTHR41252">
    <property type="entry name" value="BLR2505 PROTEIN"/>
    <property type="match status" value="1"/>
</dbReference>
<dbReference type="InterPro" id="IPR037401">
    <property type="entry name" value="SnoaL-like"/>
</dbReference>
<dbReference type="Gene3D" id="3.10.450.50">
    <property type="match status" value="1"/>
</dbReference>
<gene>
    <name evidence="2" type="ORF">GCM10023332_02830</name>
</gene>
<dbReference type="EMBL" id="BAABJY010000001">
    <property type="protein sequence ID" value="GAA4854697.1"/>
    <property type="molecule type" value="Genomic_DNA"/>
</dbReference>
<protein>
    <submittedName>
        <fullName evidence="2">Nuclear transport factor 2 family protein</fullName>
    </submittedName>
</protein>
<reference evidence="3" key="1">
    <citation type="journal article" date="2019" name="Int. J. Syst. Evol. Microbiol.">
        <title>The Global Catalogue of Microorganisms (GCM) 10K type strain sequencing project: providing services to taxonomists for standard genome sequencing and annotation.</title>
        <authorList>
            <consortium name="The Broad Institute Genomics Platform"/>
            <consortium name="The Broad Institute Genome Sequencing Center for Infectious Disease"/>
            <person name="Wu L."/>
            <person name="Ma J."/>
        </authorList>
    </citation>
    <scope>NUCLEOTIDE SEQUENCE [LARGE SCALE GENOMIC DNA]</scope>
    <source>
        <strain evidence="3">JCM 18392</strain>
    </source>
</reference>
<name>A0ABP9DRX8_9GAMM</name>
<keyword evidence="3" id="KW-1185">Reference proteome</keyword>
<dbReference type="Proteomes" id="UP001501323">
    <property type="component" value="Unassembled WGS sequence"/>
</dbReference>
<dbReference type="InterPro" id="IPR032710">
    <property type="entry name" value="NTF2-like_dom_sf"/>
</dbReference>
<evidence type="ECO:0000259" key="1">
    <source>
        <dbReference type="Pfam" id="PF12680"/>
    </source>
</evidence>
<dbReference type="Pfam" id="PF12680">
    <property type="entry name" value="SnoaL_2"/>
    <property type="match status" value="1"/>
</dbReference>
<dbReference type="PANTHER" id="PTHR41252:SF1">
    <property type="entry name" value="BLR2505 PROTEIN"/>
    <property type="match status" value="1"/>
</dbReference>
<comment type="caution">
    <text evidence="2">The sequence shown here is derived from an EMBL/GenBank/DDBJ whole genome shotgun (WGS) entry which is preliminary data.</text>
</comment>
<evidence type="ECO:0000313" key="2">
    <source>
        <dbReference type="EMBL" id="GAA4854697.1"/>
    </source>
</evidence>
<accession>A0ABP9DRX8</accession>